<sequence length="200" mass="21412">MAGSSSRRARERENQGKSHGLGTYLMVFDLSSFEGGGELETREQDLASHHQAKNSVARGGLPARDITALARYLRETWNQPLPASFCLYLPADGGPAMYRANQAARSAGSKSLLQGSSRAYRLPVWSLQTQLGSIISSGLFSVLRSASRDAAQAVPSRLLEAGGCMYVQPLQCRAAASAQEQCLRAQPMCGERAATAPPIV</sequence>
<dbReference type="AlphaFoldDB" id="A0A0G0ACB9"/>
<protein>
    <submittedName>
        <fullName evidence="1">Uncharacterized protein</fullName>
    </submittedName>
</protein>
<evidence type="ECO:0000313" key="1">
    <source>
        <dbReference type="EMBL" id="KKP02639.1"/>
    </source>
</evidence>
<reference evidence="2" key="1">
    <citation type="journal article" date="2015" name="Genome Announc.">
        <title>Draft whole-genome sequence of the biocontrol agent Trichoderma harzianum T6776.</title>
        <authorList>
            <person name="Baroncelli R."/>
            <person name="Piaggeschi G."/>
            <person name="Fiorini L."/>
            <person name="Bertolini E."/>
            <person name="Zapparata A."/>
            <person name="Pe M.E."/>
            <person name="Sarrocco S."/>
            <person name="Vannacci G."/>
        </authorList>
    </citation>
    <scope>NUCLEOTIDE SEQUENCE [LARGE SCALE GENOMIC DNA]</scope>
    <source>
        <strain evidence="2">T6776</strain>
    </source>
</reference>
<evidence type="ECO:0000313" key="2">
    <source>
        <dbReference type="Proteomes" id="UP000034112"/>
    </source>
</evidence>
<comment type="caution">
    <text evidence="1">The sequence shown here is derived from an EMBL/GenBank/DDBJ whole genome shotgun (WGS) entry which is preliminary data.</text>
</comment>
<accession>A0A0G0ACB9</accession>
<dbReference type="Proteomes" id="UP000034112">
    <property type="component" value="Unassembled WGS sequence"/>
</dbReference>
<dbReference type="EMBL" id="JOKZ01000142">
    <property type="protein sequence ID" value="KKP02639.1"/>
    <property type="molecule type" value="Genomic_DNA"/>
</dbReference>
<gene>
    <name evidence="1" type="ORF">THAR02_05273</name>
</gene>
<name>A0A0G0ACB9_TRIHA</name>
<organism evidence="1 2">
    <name type="scientific">Trichoderma harzianum</name>
    <name type="common">Hypocrea lixii</name>
    <dbReference type="NCBI Taxonomy" id="5544"/>
    <lineage>
        <taxon>Eukaryota</taxon>
        <taxon>Fungi</taxon>
        <taxon>Dikarya</taxon>
        <taxon>Ascomycota</taxon>
        <taxon>Pezizomycotina</taxon>
        <taxon>Sordariomycetes</taxon>
        <taxon>Hypocreomycetidae</taxon>
        <taxon>Hypocreales</taxon>
        <taxon>Hypocreaceae</taxon>
        <taxon>Trichoderma</taxon>
    </lineage>
</organism>
<proteinExistence type="predicted"/>